<protein>
    <recommendedName>
        <fullName evidence="1">DUF7622 domain-containing protein</fullName>
    </recommendedName>
</protein>
<dbReference type="InterPro" id="IPR056039">
    <property type="entry name" value="DUF7622"/>
</dbReference>
<feature type="domain" description="DUF7622" evidence="1">
    <location>
        <begin position="55"/>
        <end position="127"/>
    </location>
</feature>
<evidence type="ECO:0000313" key="3">
    <source>
        <dbReference type="Proteomes" id="UP001328107"/>
    </source>
</evidence>
<dbReference type="EMBL" id="BTRK01000006">
    <property type="protein sequence ID" value="GMR61811.1"/>
    <property type="molecule type" value="Genomic_DNA"/>
</dbReference>
<gene>
    <name evidence="2" type="ORF">PMAYCL1PPCAC_32006</name>
</gene>
<dbReference type="Proteomes" id="UP001328107">
    <property type="component" value="Unassembled WGS sequence"/>
</dbReference>
<evidence type="ECO:0000259" key="1">
    <source>
        <dbReference type="Pfam" id="PF24602"/>
    </source>
</evidence>
<keyword evidence="3" id="KW-1185">Reference proteome</keyword>
<feature type="non-terminal residue" evidence="2">
    <location>
        <position position="129"/>
    </location>
</feature>
<reference evidence="3" key="1">
    <citation type="submission" date="2022-10" db="EMBL/GenBank/DDBJ databases">
        <title>Genome assembly of Pristionchus species.</title>
        <authorList>
            <person name="Yoshida K."/>
            <person name="Sommer R.J."/>
        </authorList>
    </citation>
    <scope>NUCLEOTIDE SEQUENCE [LARGE SCALE GENOMIC DNA]</scope>
    <source>
        <strain evidence="3">RS5460</strain>
    </source>
</reference>
<evidence type="ECO:0000313" key="2">
    <source>
        <dbReference type="EMBL" id="GMR61811.1"/>
    </source>
</evidence>
<dbReference type="PANTHER" id="PTHR37433">
    <property type="entry name" value="PROTEIN CBG25136-RELATED"/>
    <property type="match status" value="1"/>
</dbReference>
<proteinExistence type="predicted"/>
<comment type="caution">
    <text evidence="2">The sequence shown here is derived from an EMBL/GenBank/DDBJ whole genome shotgun (WGS) entry which is preliminary data.</text>
</comment>
<organism evidence="2 3">
    <name type="scientific">Pristionchus mayeri</name>
    <dbReference type="NCBI Taxonomy" id="1317129"/>
    <lineage>
        <taxon>Eukaryota</taxon>
        <taxon>Metazoa</taxon>
        <taxon>Ecdysozoa</taxon>
        <taxon>Nematoda</taxon>
        <taxon>Chromadorea</taxon>
        <taxon>Rhabditida</taxon>
        <taxon>Rhabditina</taxon>
        <taxon>Diplogasteromorpha</taxon>
        <taxon>Diplogasteroidea</taxon>
        <taxon>Neodiplogasteridae</taxon>
        <taxon>Pristionchus</taxon>
    </lineage>
</organism>
<dbReference type="Pfam" id="PF24602">
    <property type="entry name" value="DUF7622"/>
    <property type="match status" value="1"/>
</dbReference>
<accession>A0AAN5DF11</accession>
<dbReference type="PANTHER" id="PTHR37433:SF21">
    <property type="entry name" value="DUF281 DOMAIN-CONTAINING PROTEIN"/>
    <property type="match status" value="1"/>
</dbReference>
<name>A0AAN5DF11_9BILA</name>
<dbReference type="AlphaFoldDB" id="A0AAN5DF11"/>
<sequence length="129" mass="14192">MSMDYDLFNSNSKFFYYPESCALEEAAARQFVTTCYSTNADLQIGPMIIHPAATPTTCYTGSALPYGTADPFTSGNCTGQFCVISVGLDQSVYRGCMTILNVARPEELLLTDGYYKDVNGREQWLCSGK</sequence>